<dbReference type="PANTHER" id="PTHR47969">
    <property type="entry name" value="CHROMOSOME-ASSOCIATED KINESIN KIF4A-RELATED"/>
    <property type="match status" value="1"/>
</dbReference>
<dbReference type="GO" id="GO:0005874">
    <property type="term" value="C:microtubule"/>
    <property type="evidence" value="ECO:0007669"/>
    <property type="project" value="UniProtKB-KW"/>
</dbReference>
<organism evidence="12 13">
    <name type="scientific">Zingiber officinale</name>
    <name type="common">Ginger</name>
    <name type="synonym">Amomum zingiber</name>
    <dbReference type="NCBI Taxonomy" id="94328"/>
    <lineage>
        <taxon>Eukaryota</taxon>
        <taxon>Viridiplantae</taxon>
        <taxon>Streptophyta</taxon>
        <taxon>Embryophyta</taxon>
        <taxon>Tracheophyta</taxon>
        <taxon>Spermatophyta</taxon>
        <taxon>Magnoliopsida</taxon>
        <taxon>Liliopsida</taxon>
        <taxon>Zingiberales</taxon>
        <taxon>Zingiberaceae</taxon>
        <taxon>Zingiber</taxon>
    </lineage>
</organism>
<evidence type="ECO:0000256" key="1">
    <source>
        <dbReference type="ARBA" id="ARBA00004496"/>
    </source>
</evidence>
<accession>A0A8J5HBV7</accession>
<evidence type="ECO:0000259" key="11">
    <source>
        <dbReference type="PROSITE" id="PS50067"/>
    </source>
</evidence>
<comment type="caution">
    <text evidence="8">Lacks conserved residue(s) required for the propagation of feature annotation.</text>
</comment>
<dbReference type="Proteomes" id="UP000734854">
    <property type="component" value="Unassembled WGS sequence"/>
</dbReference>
<dbReference type="GO" id="GO:0007052">
    <property type="term" value="P:mitotic spindle organization"/>
    <property type="evidence" value="ECO:0007669"/>
    <property type="project" value="TreeGrafter"/>
</dbReference>
<dbReference type="AlphaFoldDB" id="A0A8J5HBV7"/>
<feature type="domain" description="Kinesin motor" evidence="11">
    <location>
        <begin position="121"/>
        <end position="367"/>
    </location>
</feature>
<dbReference type="SMART" id="SM00129">
    <property type="entry name" value="KISc"/>
    <property type="match status" value="1"/>
</dbReference>
<evidence type="ECO:0000313" key="12">
    <source>
        <dbReference type="EMBL" id="KAG6515169.1"/>
    </source>
</evidence>
<evidence type="ECO:0000256" key="2">
    <source>
        <dbReference type="ARBA" id="ARBA00022490"/>
    </source>
</evidence>
<dbReference type="GO" id="GO:0003777">
    <property type="term" value="F:microtubule motor activity"/>
    <property type="evidence" value="ECO:0007669"/>
    <property type="project" value="InterPro"/>
</dbReference>
<comment type="caution">
    <text evidence="12">The sequence shown here is derived from an EMBL/GenBank/DDBJ whole genome shotgun (WGS) entry which is preliminary data.</text>
</comment>
<comment type="similarity">
    <text evidence="8 9">Belongs to the TRAFAC class myosin-kinesin ATPase superfamily. Kinesin family.</text>
</comment>
<reference evidence="12 13" key="1">
    <citation type="submission" date="2020-08" db="EMBL/GenBank/DDBJ databases">
        <title>Plant Genome Project.</title>
        <authorList>
            <person name="Zhang R.-G."/>
        </authorList>
    </citation>
    <scope>NUCLEOTIDE SEQUENCE [LARGE SCALE GENOMIC DNA]</scope>
    <source>
        <tissue evidence="12">Rhizome</tissue>
    </source>
</reference>
<evidence type="ECO:0000256" key="6">
    <source>
        <dbReference type="ARBA" id="ARBA00023054"/>
    </source>
</evidence>
<gene>
    <name evidence="12" type="ORF">ZIOFF_025554</name>
</gene>
<dbReference type="InterPro" id="IPR001752">
    <property type="entry name" value="Kinesin_motor_dom"/>
</dbReference>
<sequence>MKTNAAINTSTDLAPFHLIPQTEADPASFDRRRRERRARGRELAKDNADTIFIFWLLSLKIGRKQRVEAQEAEGDVRRHRSGGKLTAMTFGFEQTLGGCIGWMIESKLEDLGVLDDSLLLNFNAFISLNWNDGPHNSLCEDEKEEDVIFCFDRVFYQDSEQVEVCDFLATPIIEGALNAINGTILIYGQGPSVLDEDQKKKGLLPRVVDGLFEGMKSFGEMTKWTVKLTMVEIYMDKIRDLFDASKDNIQIKENKCQGIFLSGATEMPIKNAMDALRCFHRGISNRAVGETQMNVASSRSHSLYIFSVQQESASDVRSKIGKVVLVDLAGSEKTEKTGAGGTVLEEAKSINKSLSALGNVINALTTGIPDSPGSFKMHWVETPELRCFAAVLLARQMLQKASPRFDLELGMPEHFYKTLLDKLRENLTEEDIDMLEQLFKQEGLIFVPETDEELEAAIEVVRDKIISEFEQTVERFRILNIELMRQNQDLEAELAIAREVAPKVADPAANTSWFRKVMKYLDGRVRIILKVAVFVFPDYGMFWTFL</sequence>
<dbReference type="SUPFAM" id="SSF52540">
    <property type="entry name" value="P-loop containing nucleoside triphosphate hydrolases"/>
    <property type="match status" value="1"/>
</dbReference>
<comment type="subcellular location">
    <subcellularLocation>
        <location evidence="1">Cytoplasm</location>
    </subcellularLocation>
</comment>
<dbReference type="InterPro" id="IPR019821">
    <property type="entry name" value="Kinesin_motor_CS"/>
</dbReference>
<dbReference type="EMBL" id="JACMSC010000007">
    <property type="protein sequence ID" value="KAG6515169.1"/>
    <property type="molecule type" value="Genomic_DNA"/>
</dbReference>
<dbReference type="GO" id="GO:0005737">
    <property type="term" value="C:cytoplasm"/>
    <property type="evidence" value="ECO:0007669"/>
    <property type="project" value="UniProtKB-SubCell"/>
</dbReference>
<keyword evidence="5 9" id="KW-0067">ATP-binding</keyword>
<dbReference type="InterPro" id="IPR027417">
    <property type="entry name" value="P-loop_NTPase"/>
</dbReference>
<dbReference type="GO" id="GO:0008017">
    <property type="term" value="F:microtubule binding"/>
    <property type="evidence" value="ECO:0007669"/>
    <property type="project" value="InterPro"/>
</dbReference>
<name>A0A8J5HBV7_ZINOF</name>
<proteinExistence type="inferred from homology"/>
<keyword evidence="2" id="KW-0963">Cytoplasm</keyword>
<evidence type="ECO:0000256" key="3">
    <source>
        <dbReference type="ARBA" id="ARBA00022701"/>
    </source>
</evidence>
<feature type="coiled-coil region" evidence="10">
    <location>
        <begin position="473"/>
        <end position="500"/>
    </location>
</feature>
<evidence type="ECO:0000256" key="4">
    <source>
        <dbReference type="ARBA" id="ARBA00022741"/>
    </source>
</evidence>
<dbReference type="PROSITE" id="PS00411">
    <property type="entry name" value="KINESIN_MOTOR_1"/>
    <property type="match status" value="1"/>
</dbReference>
<dbReference type="GO" id="GO:0007018">
    <property type="term" value="P:microtubule-based movement"/>
    <property type="evidence" value="ECO:0007669"/>
    <property type="project" value="InterPro"/>
</dbReference>
<dbReference type="InterPro" id="IPR027640">
    <property type="entry name" value="Kinesin-like_fam"/>
</dbReference>
<keyword evidence="6 10" id="KW-0175">Coiled coil</keyword>
<dbReference type="PRINTS" id="PR00380">
    <property type="entry name" value="KINESINHEAVY"/>
</dbReference>
<dbReference type="PROSITE" id="PS50067">
    <property type="entry name" value="KINESIN_MOTOR_2"/>
    <property type="match status" value="1"/>
</dbReference>
<keyword evidence="7 9" id="KW-0505">Motor protein</keyword>
<dbReference type="Pfam" id="PF00225">
    <property type="entry name" value="Kinesin"/>
    <property type="match status" value="1"/>
</dbReference>
<dbReference type="PANTHER" id="PTHR47969:SF15">
    <property type="entry name" value="CHROMOSOME-ASSOCIATED KINESIN KIF4A-RELATED"/>
    <property type="match status" value="1"/>
</dbReference>
<dbReference type="Gene3D" id="3.40.850.10">
    <property type="entry name" value="Kinesin motor domain"/>
    <property type="match status" value="1"/>
</dbReference>
<evidence type="ECO:0000256" key="9">
    <source>
        <dbReference type="RuleBase" id="RU000394"/>
    </source>
</evidence>
<dbReference type="GO" id="GO:0005875">
    <property type="term" value="C:microtubule associated complex"/>
    <property type="evidence" value="ECO:0007669"/>
    <property type="project" value="TreeGrafter"/>
</dbReference>
<keyword evidence="3 9" id="KW-0493">Microtubule</keyword>
<keyword evidence="13" id="KW-1185">Reference proteome</keyword>
<dbReference type="GO" id="GO:0005524">
    <property type="term" value="F:ATP binding"/>
    <property type="evidence" value="ECO:0007669"/>
    <property type="project" value="UniProtKB-KW"/>
</dbReference>
<dbReference type="GO" id="GO:0051231">
    <property type="term" value="P:spindle elongation"/>
    <property type="evidence" value="ECO:0007669"/>
    <property type="project" value="TreeGrafter"/>
</dbReference>
<keyword evidence="4 9" id="KW-0547">Nucleotide-binding</keyword>
<evidence type="ECO:0000256" key="8">
    <source>
        <dbReference type="PROSITE-ProRule" id="PRU00283"/>
    </source>
</evidence>
<evidence type="ECO:0000256" key="10">
    <source>
        <dbReference type="SAM" id="Coils"/>
    </source>
</evidence>
<protein>
    <recommendedName>
        <fullName evidence="9">Kinesin-like protein</fullName>
    </recommendedName>
</protein>
<evidence type="ECO:0000256" key="5">
    <source>
        <dbReference type="ARBA" id="ARBA00022840"/>
    </source>
</evidence>
<evidence type="ECO:0000313" key="13">
    <source>
        <dbReference type="Proteomes" id="UP000734854"/>
    </source>
</evidence>
<dbReference type="InterPro" id="IPR036961">
    <property type="entry name" value="Kinesin_motor_dom_sf"/>
</dbReference>
<evidence type="ECO:0000256" key="7">
    <source>
        <dbReference type="ARBA" id="ARBA00023175"/>
    </source>
</evidence>